<organism evidence="7 8">
    <name type="scientific">Gonapodya prolifera (strain JEL478)</name>
    <name type="common">Monoblepharis prolifera</name>
    <dbReference type="NCBI Taxonomy" id="1344416"/>
    <lineage>
        <taxon>Eukaryota</taxon>
        <taxon>Fungi</taxon>
        <taxon>Fungi incertae sedis</taxon>
        <taxon>Chytridiomycota</taxon>
        <taxon>Chytridiomycota incertae sedis</taxon>
        <taxon>Monoblepharidomycetes</taxon>
        <taxon>Monoblepharidales</taxon>
        <taxon>Gonapodyaceae</taxon>
        <taxon>Gonapodya</taxon>
    </lineage>
</organism>
<gene>
    <name evidence="7" type="ORF">M427DRAFT_34511</name>
</gene>
<feature type="transmembrane region" description="Helical" evidence="6">
    <location>
        <begin position="437"/>
        <end position="458"/>
    </location>
</feature>
<dbReference type="Gene3D" id="1.20.1740.10">
    <property type="entry name" value="Amino acid/polyamine transporter I"/>
    <property type="match status" value="1"/>
</dbReference>
<keyword evidence="2" id="KW-0813">Transport</keyword>
<feature type="transmembrane region" description="Helical" evidence="6">
    <location>
        <begin position="364"/>
        <end position="387"/>
    </location>
</feature>
<feature type="transmembrane region" description="Helical" evidence="6">
    <location>
        <begin position="198"/>
        <end position="218"/>
    </location>
</feature>
<proteinExistence type="predicted"/>
<evidence type="ECO:0000313" key="8">
    <source>
        <dbReference type="Proteomes" id="UP000070544"/>
    </source>
</evidence>
<dbReference type="Proteomes" id="UP000070544">
    <property type="component" value="Unassembled WGS sequence"/>
</dbReference>
<dbReference type="STRING" id="1344416.A0A139A8W3"/>
<evidence type="ECO:0000256" key="5">
    <source>
        <dbReference type="ARBA" id="ARBA00023136"/>
    </source>
</evidence>
<dbReference type="EMBL" id="KQ965784">
    <property type="protein sequence ID" value="KXS12905.1"/>
    <property type="molecule type" value="Genomic_DNA"/>
</dbReference>
<feature type="transmembrane region" description="Helical" evidence="6">
    <location>
        <begin position="239"/>
        <end position="260"/>
    </location>
</feature>
<accession>A0A139A8W3</accession>
<name>A0A139A8W3_GONPJ</name>
<dbReference type="PANTHER" id="PTHR45649:SF26">
    <property type="entry name" value="OS04G0435100 PROTEIN"/>
    <property type="match status" value="1"/>
</dbReference>
<feature type="transmembrane region" description="Helical" evidence="6">
    <location>
        <begin position="155"/>
        <end position="178"/>
    </location>
</feature>
<sequence>MAEAKVMTADEIKLAKLGYRQELNRTHMYSLAVYDAKGMSIGWFIISILTLGNAAAMAEICSTYPTAGGLYYWSAKLGGEKYGPFAAWVNAWFNCVGQLASIATGPPALGAYMWSLIMISYPNLVSTQYITTSIGIATVIIAGVINCISEKVLGAITMFSVGLHVFDFLIMVIWLLAASPSKQSASFVFGEFVDESGWGNPALVFQIGFLLPGITYIGQDASAHVSEETQGSDKAAAQGIFQSVLWTFVFGTGYLLTLLFCIQDIDSVLSAPYPTLIAQLYIDAIGPKPAQFMLFLYWLTLLMCMVSCIASSSRMMYAFSRDGGLPFSKFFHWVHPETKLPLRTIALSTTIACIGAALGYGSPLALAIMSSVSTVAMLVAYTLPTFMRVTVSRTTFKQGPFNLGPFSVPNGVITCIYTAYMFVLLCLPQVIPVTGTTMNYALPLLMFVLIGTIVSWFVSARKWFKGPVNQISLEQLAEIEELEKKAEPA</sequence>
<evidence type="ECO:0000313" key="7">
    <source>
        <dbReference type="EMBL" id="KXS12905.1"/>
    </source>
</evidence>
<feature type="transmembrane region" description="Helical" evidence="6">
    <location>
        <begin position="340"/>
        <end position="358"/>
    </location>
</feature>
<feature type="transmembrane region" description="Helical" evidence="6">
    <location>
        <begin position="41"/>
        <end position="73"/>
    </location>
</feature>
<comment type="subcellular location">
    <subcellularLocation>
        <location evidence="1">Membrane</location>
        <topology evidence="1">Multi-pass membrane protein</topology>
    </subcellularLocation>
</comment>
<dbReference type="OrthoDB" id="10054429at2759"/>
<dbReference type="Pfam" id="PF13520">
    <property type="entry name" value="AA_permease_2"/>
    <property type="match status" value="1"/>
</dbReference>
<reference evidence="7 8" key="1">
    <citation type="journal article" date="2015" name="Genome Biol. Evol.">
        <title>Phylogenomic analyses indicate that early fungi evolved digesting cell walls of algal ancestors of land plants.</title>
        <authorList>
            <person name="Chang Y."/>
            <person name="Wang S."/>
            <person name="Sekimoto S."/>
            <person name="Aerts A.L."/>
            <person name="Choi C."/>
            <person name="Clum A."/>
            <person name="LaButti K.M."/>
            <person name="Lindquist E.A."/>
            <person name="Yee Ngan C."/>
            <person name="Ohm R.A."/>
            <person name="Salamov A.A."/>
            <person name="Grigoriev I.V."/>
            <person name="Spatafora J.W."/>
            <person name="Berbee M.L."/>
        </authorList>
    </citation>
    <scope>NUCLEOTIDE SEQUENCE [LARGE SCALE GENOMIC DNA]</scope>
    <source>
        <strain evidence="7 8">JEL478</strain>
    </source>
</reference>
<feature type="transmembrane region" description="Helical" evidence="6">
    <location>
        <begin position="129"/>
        <end position="148"/>
    </location>
</feature>
<dbReference type="GO" id="GO:0016020">
    <property type="term" value="C:membrane"/>
    <property type="evidence" value="ECO:0007669"/>
    <property type="project" value="UniProtKB-SubCell"/>
</dbReference>
<keyword evidence="4 6" id="KW-1133">Transmembrane helix</keyword>
<evidence type="ECO:0000256" key="4">
    <source>
        <dbReference type="ARBA" id="ARBA00022989"/>
    </source>
</evidence>
<dbReference type="GO" id="GO:0022857">
    <property type="term" value="F:transmembrane transporter activity"/>
    <property type="evidence" value="ECO:0007669"/>
    <property type="project" value="InterPro"/>
</dbReference>
<evidence type="ECO:0000256" key="3">
    <source>
        <dbReference type="ARBA" id="ARBA00022692"/>
    </source>
</evidence>
<dbReference type="PIRSF" id="PIRSF006060">
    <property type="entry name" value="AA_transporter"/>
    <property type="match status" value="1"/>
</dbReference>
<protein>
    <submittedName>
        <fullName evidence="7">Amino acid transporter</fullName>
    </submittedName>
</protein>
<dbReference type="AlphaFoldDB" id="A0A139A8W3"/>
<keyword evidence="5 6" id="KW-0472">Membrane</keyword>
<evidence type="ECO:0000256" key="1">
    <source>
        <dbReference type="ARBA" id="ARBA00004141"/>
    </source>
</evidence>
<feature type="transmembrane region" description="Helical" evidence="6">
    <location>
        <begin position="408"/>
        <end position="431"/>
    </location>
</feature>
<feature type="transmembrane region" description="Helical" evidence="6">
    <location>
        <begin position="295"/>
        <end position="319"/>
    </location>
</feature>
<keyword evidence="8" id="KW-1185">Reference proteome</keyword>
<evidence type="ECO:0000256" key="2">
    <source>
        <dbReference type="ARBA" id="ARBA00022448"/>
    </source>
</evidence>
<keyword evidence="3 6" id="KW-0812">Transmembrane</keyword>
<dbReference type="InterPro" id="IPR002293">
    <property type="entry name" value="AA/rel_permease1"/>
</dbReference>
<dbReference type="PANTHER" id="PTHR45649">
    <property type="entry name" value="AMINO-ACID PERMEASE BAT1"/>
    <property type="match status" value="1"/>
</dbReference>
<evidence type="ECO:0000256" key="6">
    <source>
        <dbReference type="SAM" id="Phobius"/>
    </source>
</evidence>